<feature type="region of interest" description="Disordered" evidence="1">
    <location>
        <begin position="583"/>
        <end position="607"/>
    </location>
</feature>
<reference evidence="4 5" key="1">
    <citation type="submission" date="2019-10" db="EMBL/GenBank/DDBJ databases">
        <title>Whole genome shotgun sequence of Acrocarpospora pleiomorpha NBRC 16267.</title>
        <authorList>
            <person name="Ichikawa N."/>
            <person name="Kimura A."/>
            <person name="Kitahashi Y."/>
            <person name="Komaki H."/>
            <person name="Oguchi A."/>
        </authorList>
    </citation>
    <scope>NUCLEOTIDE SEQUENCE [LARGE SCALE GENOMIC DNA]</scope>
    <source>
        <strain evidence="4 5">NBRC 16267</strain>
    </source>
</reference>
<gene>
    <name evidence="4" type="ORF">Aple_069610</name>
</gene>
<keyword evidence="4" id="KW-0436">Ligase</keyword>
<dbReference type="Gene3D" id="3.40.50.12780">
    <property type="entry name" value="N-terminal domain of ligase-like"/>
    <property type="match status" value="1"/>
</dbReference>
<dbReference type="Gene3D" id="3.30.300.30">
    <property type="match status" value="1"/>
</dbReference>
<feature type="domain" description="AMP-binding enzyme C-terminal" evidence="3">
    <location>
        <begin position="513"/>
        <end position="583"/>
    </location>
</feature>
<dbReference type="EMBL" id="BLAF01000048">
    <property type="protein sequence ID" value="GES24062.1"/>
    <property type="molecule type" value="Genomic_DNA"/>
</dbReference>
<organism evidence="4 5">
    <name type="scientific">Acrocarpospora pleiomorpha</name>
    <dbReference type="NCBI Taxonomy" id="90975"/>
    <lineage>
        <taxon>Bacteria</taxon>
        <taxon>Bacillati</taxon>
        <taxon>Actinomycetota</taxon>
        <taxon>Actinomycetes</taxon>
        <taxon>Streptosporangiales</taxon>
        <taxon>Streptosporangiaceae</taxon>
        <taxon>Acrocarpospora</taxon>
    </lineage>
</organism>
<dbReference type="InterPro" id="IPR025110">
    <property type="entry name" value="AMP-bd_C"/>
</dbReference>
<dbReference type="PANTHER" id="PTHR43767:SF1">
    <property type="entry name" value="NONRIBOSOMAL PEPTIDE SYNTHASE PES1 (EUROFUNG)-RELATED"/>
    <property type="match status" value="1"/>
</dbReference>
<dbReference type="InterPro" id="IPR042099">
    <property type="entry name" value="ANL_N_sf"/>
</dbReference>
<dbReference type="OrthoDB" id="4363623at2"/>
<evidence type="ECO:0000256" key="1">
    <source>
        <dbReference type="SAM" id="MobiDB-lite"/>
    </source>
</evidence>
<dbReference type="InterPro" id="IPR050237">
    <property type="entry name" value="ATP-dep_AMP-bd_enzyme"/>
</dbReference>
<dbReference type="Pfam" id="PF13193">
    <property type="entry name" value="AMP-binding_C"/>
    <property type="match status" value="1"/>
</dbReference>
<proteinExistence type="predicted"/>
<sequence length="607" mass="67130">MSVAPTAGRAVPESSEAWSERKGELVRHYRDLRPTFGDRGDWALPAVLRYQAEHRPDAVWLDVPEEGRTWTFGQMLAAAETVARALLAAGAVPGDRVVVVAGNSSRFVRTWLGCGMGGLVEVPVNTAYEEEFLAHQIRTIRAKYAVVDDIYAERFVRIATASTDIEKFWVIDTGSRDHAIEVLCSAGWEAVPWEDLENDASMGETPEAMGKIPEAVGEIPEVMGKIPQPTGEIPETPPSSPSDLPVVNPRDLASVLFTSGTTGLSKGVAMPHAQMYFFADLCVSLTRLTPQDAWMAVTPLFYGNAQLMAAYPTLVAGARFVLRSGFSAPDWIDQIRESRVTVTTFAGAMMDGIWRQPPRPDDADNPLRCVFAAGGPLSIQEPMRERYGIEAFVDVFGLTEITAPIMTPYGEDRPPGAVGLQADEWFDVALVDPDTDEEVPVGVTGELIVRPKVPFICSTGYYNMPDITVEAWRNLWFHTGDMLRRDADGWFYFVDRIKDKLRRSGENISSFQVELAILAHPAVEECCVIAVPGETGEDEVMAYLIVREEVTPEEVWEWCDTRIPDFAVPRYLRFVADLPKTPSQRVQRNTLRAAGVTPDTQDRTSPS</sequence>
<comment type="caution">
    <text evidence="4">The sequence shown here is derived from an EMBL/GenBank/DDBJ whole genome shotgun (WGS) entry which is preliminary data.</text>
</comment>
<evidence type="ECO:0000259" key="3">
    <source>
        <dbReference type="Pfam" id="PF13193"/>
    </source>
</evidence>
<feature type="domain" description="AMP-dependent synthetase/ligase" evidence="2">
    <location>
        <begin position="49"/>
        <end position="450"/>
    </location>
</feature>
<name>A0A5M3XSV5_9ACTN</name>
<dbReference type="InterPro" id="IPR045851">
    <property type="entry name" value="AMP-bd_C_sf"/>
</dbReference>
<dbReference type="SUPFAM" id="SSF56801">
    <property type="entry name" value="Acetyl-CoA synthetase-like"/>
    <property type="match status" value="1"/>
</dbReference>
<dbReference type="InterPro" id="IPR000873">
    <property type="entry name" value="AMP-dep_synth/lig_dom"/>
</dbReference>
<dbReference type="GO" id="GO:0016878">
    <property type="term" value="F:acid-thiol ligase activity"/>
    <property type="evidence" value="ECO:0007669"/>
    <property type="project" value="UniProtKB-ARBA"/>
</dbReference>
<evidence type="ECO:0000259" key="2">
    <source>
        <dbReference type="Pfam" id="PF00501"/>
    </source>
</evidence>
<evidence type="ECO:0000313" key="4">
    <source>
        <dbReference type="EMBL" id="GES24062.1"/>
    </source>
</evidence>
<dbReference type="PROSITE" id="PS00455">
    <property type="entry name" value="AMP_BINDING"/>
    <property type="match status" value="1"/>
</dbReference>
<dbReference type="AlphaFoldDB" id="A0A5M3XSV5"/>
<dbReference type="Proteomes" id="UP000377595">
    <property type="component" value="Unassembled WGS sequence"/>
</dbReference>
<dbReference type="InterPro" id="IPR020845">
    <property type="entry name" value="AMP-binding_CS"/>
</dbReference>
<dbReference type="Pfam" id="PF00501">
    <property type="entry name" value="AMP-binding"/>
    <property type="match status" value="1"/>
</dbReference>
<protein>
    <submittedName>
        <fullName evidence="4">ATP-dependent acyl-CoA ligase</fullName>
    </submittedName>
</protein>
<dbReference type="PANTHER" id="PTHR43767">
    <property type="entry name" value="LONG-CHAIN-FATTY-ACID--COA LIGASE"/>
    <property type="match status" value="1"/>
</dbReference>
<keyword evidence="5" id="KW-1185">Reference proteome</keyword>
<evidence type="ECO:0000313" key="5">
    <source>
        <dbReference type="Proteomes" id="UP000377595"/>
    </source>
</evidence>
<accession>A0A5M3XSV5</accession>